<gene>
    <name evidence="2" type="ORF">rosag_06580</name>
</gene>
<dbReference type="AlphaFoldDB" id="A0AA37V0B8"/>
<dbReference type="EMBL" id="BRXS01000001">
    <property type="protein sequence ID" value="GLC24145.1"/>
    <property type="molecule type" value="Genomic_DNA"/>
</dbReference>
<name>A0AA37V0B8_9BACT</name>
<feature type="compositionally biased region" description="Polar residues" evidence="1">
    <location>
        <begin position="418"/>
        <end position="429"/>
    </location>
</feature>
<proteinExistence type="predicted"/>
<sequence length="429" mass="45579">MASPPKPNVVSVFCAGTDYDENSKDVIAQLYAATEGRPGVDRFFYAGPGSAGAVKRHGAVVNTVDSTMKRVMPGLGVVAGAAGVNLGQVVDTATGMSMHLNVAAAEREVSAVCAPGLTTVNLAGWSRGAVTCIGIANALARRGVTSINLFLFDPVPGTKLVNSWNWTEELNTLPEAVKSTSVLLMEQMVGGISTAKELLLQPLTTAFAGGTATVYPMPGRHNSAVENDSYLPEVAALGEHLCTQFLLSKGTKLSRTRTLSDAAVVEHYATVKRSQKRVAEASGYTERSFAIDNPLRESLFFVNQHHKRTFATVYPTVAQVLDSAFEVPRWNASAADEARRIRGGSPSMKAVLLAGLGTLIAARLPTFPTNRPRRDAEDLVRLLAELQGMTAEQTQTAITVTQTPPPSLFAPRLPTATRGPTISASTSDW</sequence>
<evidence type="ECO:0000313" key="3">
    <source>
        <dbReference type="Proteomes" id="UP001161325"/>
    </source>
</evidence>
<comment type="caution">
    <text evidence="2">The sequence shown here is derived from an EMBL/GenBank/DDBJ whole genome shotgun (WGS) entry which is preliminary data.</text>
</comment>
<evidence type="ECO:0000313" key="2">
    <source>
        <dbReference type="EMBL" id="GLC24145.1"/>
    </source>
</evidence>
<evidence type="ECO:0000256" key="1">
    <source>
        <dbReference type="SAM" id="MobiDB-lite"/>
    </source>
</evidence>
<keyword evidence="3" id="KW-1185">Reference proteome</keyword>
<protein>
    <submittedName>
        <fullName evidence="2">Uncharacterized protein</fullName>
    </submittedName>
</protein>
<reference evidence="2" key="1">
    <citation type="submission" date="2022-08" db="EMBL/GenBank/DDBJ databases">
        <title>Draft genome sequencing of Roseisolibacter agri AW1220.</title>
        <authorList>
            <person name="Tobiishi Y."/>
            <person name="Tonouchi A."/>
        </authorList>
    </citation>
    <scope>NUCLEOTIDE SEQUENCE</scope>
    <source>
        <strain evidence="2">AW1220</strain>
    </source>
</reference>
<organism evidence="2 3">
    <name type="scientific">Roseisolibacter agri</name>
    <dbReference type="NCBI Taxonomy" id="2014610"/>
    <lineage>
        <taxon>Bacteria</taxon>
        <taxon>Pseudomonadati</taxon>
        <taxon>Gemmatimonadota</taxon>
        <taxon>Gemmatimonadia</taxon>
        <taxon>Gemmatimonadales</taxon>
        <taxon>Gemmatimonadaceae</taxon>
        <taxon>Roseisolibacter</taxon>
    </lineage>
</organism>
<dbReference type="RefSeq" id="WP_284348593.1">
    <property type="nucleotide sequence ID" value="NZ_BRXS01000001.1"/>
</dbReference>
<accession>A0AA37V0B8</accession>
<feature type="region of interest" description="Disordered" evidence="1">
    <location>
        <begin position="402"/>
        <end position="429"/>
    </location>
</feature>
<dbReference type="Proteomes" id="UP001161325">
    <property type="component" value="Unassembled WGS sequence"/>
</dbReference>